<comment type="subcellular location">
    <subcellularLocation>
        <location evidence="2">Membrane</location>
        <topology evidence="2">Multi-pass membrane protein</topology>
    </subcellularLocation>
</comment>
<dbReference type="InterPro" id="IPR022170">
    <property type="entry name" value="MUL1-like"/>
</dbReference>
<evidence type="ECO:0000313" key="16">
    <source>
        <dbReference type="Proteomes" id="UP000796880"/>
    </source>
</evidence>
<protein>
    <recommendedName>
        <fullName evidence="3">RING-type E3 ubiquitin transferase</fullName>
        <ecNumber evidence="3">2.3.2.27</ecNumber>
    </recommendedName>
</protein>
<evidence type="ECO:0000256" key="10">
    <source>
        <dbReference type="ARBA" id="ARBA00022989"/>
    </source>
</evidence>
<accession>A0A8K0MND1</accession>
<organism evidence="15 16">
    <name type="scientific">Rhamnella rubrinervis</name>
    <dbReference type="NCBI Taxonomy" id="2594499"/>
    <lineage>
        <taxon>Eukaryota</taxon>
        <taxon>Viridiplantae</taxon>
        <taxon>Streptophyta</taxon>
        <taxon>Embryophyta</taxon>
        <taxon>Tracheophyta</taxon>
        <taxon>Spermatophyta</taxon>
        <taxon>Magnoliopsida</taxon>
        <taxon>eudicotyledons</taxon>
        <taxon>Gunneridae</taxon>
        <taxon>Pentapetalae</taxon>
        <taxon>rosids</taxon>
        <taxon>fabids</taxon>
        <taxon>Rosales</taxon>
        <taxon>Rhamnaceae</taxon>
        <taxon>rhamnoid group</taxon>
        <taxon>Rhamneae</taxon>
        <taxon>Rhamnella</taxon>
    </lineage>
</organism>
<dbReference type="Pfam" id="PF13920">
    <property type="entry name" value="zf-C3HC4_3"/>
    <property type="match status" value="1"/>
</dbReference>
<comment type="catalytic activity">
    <reaction evidence="1">
        <text>S-ubiquitinyl-[E2 ubiquitin-conjugating enzyme]-L-cysteine + [acceptor protein]-L-lysine = [E2 ubiquitin-conjugating enzyme]-L-cysteine + N(6)-ubiquitinyl-[acceptor protein]-L-lysine.</text>
        <dbReference type="EC" id="2.3.2.27"/>
    </reaction>
</comment>
<dbReference type="OrthoDB" id="1711136at2759"/>
<evidence type="ECO:0000256" key="7">
    <source>
        <dbReference type="ARBA" id="ARBA00022771"/>
    </source>
</evidence>
<dbReference type="SUPFAM" id="SSF57850">
    <property type="entry name" value="RING/U-box"/>
    <property type="match status" value="1"/>
</dbReference>
<dbReference type="AlphaFoldDB" id="A0A8K0MND1"/>
<evidence type="ECO:0000256" key="5">
    <source>
        <dbReference type="ARBA" id="ARBA00022692"/>
    </source>
</evidence>
<evidence type="ECO:0000256" key="13">
    <source>
        <dbReference type="SAM" id="Phobius"/>
    </source>
</evidence>
<feature type="domain" description="RING-type" evidence="14">
    <location>
        <begin position="338"/>
        <end position="378"/>
    </location>
</feature>
<dbReference type="GO" id="GO:0008270">
    <property type="term" value="F:zinc ion binding"/>
    <property type="evidence" value="ECO:0007669"/>
    <property type="project" value="UniProtKB-KW"/>
</dbReference>
<evidence type="ECO:0000256" key="3">
    <source>
        <dbReference type="ARBA" id="ARBA00012483"/>
    </source>
</evidence>
<reference evidence="15" key="1">
    <citation type="submission" date="2020-03" db="EMBL/GenBank/DDBJ databases">
        <title>A high-quality chromosome-level genome assembly of a woody plant with both climbing and erect habits, Rhamnella rubrinervis.</title>
        <authorList>
            <person name="Lu Z."/>
            <person name="Yang Y."/>
            <person name="Zhu X."/>
            <person name="Sun Y."/>
        </authorList>
    </citation>
    <scope>NUCLEOTIDE SEQUENCE</scope>
    <source>
        <strain evidence="15">BYM</strain>
        <tissue evidence="15">Leaf</tissue>
    </source>
</reference>
<dbReference type="PROSITE" id="PS50089">
    <property type="entry name" value="ZF_RING_2"/>
    <property type="match status" value="1"/>
</dbReference>
<evidence type="ECO:0000256" key="12">
    <source>
        <dbReference type="PROSITE-ProRule" id="PRU00175"/>
    </source>
</evidence>
<comment type="caution">
    <text evidence="15">The sequence shown here is derived from an EMBL/GenBank/DDBJ whole genome shotgun (WGS) entry which is preliminary data.</text>
</comment>
<evidence type="ECO:0000256" key="8">
    <source>
        <dbReference type="ARBA" id="ARBA00022786"/>
    </source>
</evidence>
<keyword evidence="9" id="KW-0862">Zinc</keyword>
<dbReference type="Gene3D" id="3.30.40.10">
    <property type="entry name" value="Zinc/RING finger domain, C3HC4 (zinc finger)"/>
    <property type="match status" value="1"/>
</dbReference>
<evidence type="ECO:0000256" key="2">
    <source>
        <dbReference type="ARBA" id="ARBA00004141"/>
    </source>
</evidence>
<dbReference type="GO" id="GO:0016567">
    <property type="term" value="P:protein ubiquitination"/>
    <property type="evidence" value="ECO:0007669"/>
    <property type="project" value="InterPro"/>
</dbReference>
<keyword evidence="8" id="KW-0833">Ubl conjugation pathway</keyword>
<dbReference type="GO" id="GO:0061630">
    <property type="term" value="F:ubiquitin protein ligase activity"/>
    <property type="evidence" value="ECO:0007669"/>
    <property type="project" value="UniProtKB-EC"/>
</dbReference>
<dbReference type="Pfam" id="PF12483">
    <property type="entry name" value="GIDE"/>
    <property type="match status" value="1"/>
</dbReference>
<sequence length="390" mass="43431">MSSDDRAVLSLLSDIAFSFDGAVLGAALAYAAVRSVLKYAFTSAVLCKLRKAPYVRVSDLRSIVTVDDSENSKGKLVIVRGIVEEKSVIGGNSKSLGTNVFVSQESGDRAVAIQRTLTYIYHEWRGCLGLASDLRDIFVRSGRKQKSTSLKTAPFVLVEGGQWPEPNSVFVNMDGSKHPLPLITVYHKLQPVDYSPCTFLQALFGYKYPVGLLDEEQILPLGKDITAVGVCSLKNGNFEIKSCKDLPYFLSDKTKDQMVLEFTFDSTIMLLGGFILGTLSIGILGYAAVRNWNRWKEWKRRRQLQQLRLANNSASGDLNFQSPPDEEETEDVPDGQLCVICLMRRRQSAFIPCGHLVCCQYCALELRREVSPRCPVCRQDILNSMRICDS</sequence>
<dbReference type="InterPro" id="IPR013083">
    <property type="entry name" value="Znf_RING/FYVE/PHD"/>
</dbReference>
<keyword evidence="10 13" id="KW-1133">Transmembrane helix</keyword>
<evidence type="ECO:0000313" key="15">
    <source>
        <dbReference type="EMBL" id="KAF3452033.1"/>
    </source>
</evidence>
<keyword evidence="6" id="KW-0479">Metal-binding</keyword>
<dbReference type="InterPro" id="IPR044247">
    <property type="entry name" value="SPL2-like"/>
</dbReference>
<feature type="transmembrane region" description="Helical" evidence="13">
    <location>
        <begin position="268"/>
        <end position="289"/>
    </location>
</feature>
<evidence type="ECO:0000256" key="9">
    <source>
        <dbReference type="ARBA" id="ARBA00022833"/>
    </source>
</evidence>
<dbReference type="CDD" id="cd23145">
    <property type="entry name" value="RING-HC_SPL2-like"/>
    <property type="match status" value="1"/>
</dbReference>
<evidence type="ECO:0000256" key="1">
    <source>
        <dbReference type="ARBA" id="ARBA00000900"/>
    </source>
</evidence>
<proteinExistence type="predicted"/>
<dbReference type="SMART" id="SM00184">
    <property type="entry name" value="RING"/>
    <property type="match status" value="1"/>
</dbReference>
<keyword evidence="5 13" id="KW-0812">Transmembrane</keyword>
<dbReference type="Proteomes" id="UP000796880">
    <property type="component" value="Unassembled WGS sequence"/>
</dbReference>
<gene>
    <name evidence="15" type="ORF">FNV43_RR08129</name>
</gene>
<keyword evidence="7 12" id="KW-0863">Zinc-finger</keyword>
<dbReference type="InterPro" id="IPR001841">
    <property type="entry name" value="Znf_RING"/>
</dbReference>
<dbReference type="PANTHER" id="PTHR47355:SF1">
    <property type="entry name" value="E3 UBIQUITIN-PROTEIN LIGASE SPL2"/>
    <property type="match status" value="1"/>
</dbReference>
<keyword evidence="11 13" id="KW-0472">Membrane</keyword>
<evidence type="ECO:0000256" key="6">
    <source>
        <dbReference type="ARBA" id="ARBA00022723"/>
    </source>
</evidence>
<dbReference type="GO" id="GO:0016020">
    <property type="term" value="C:membrane"/>
    <property type="evidence" value="ECO:0007669"/>
    <property type="project" value="UniProtKB-SubCell"/>
</dbReference>
<name>A0A8K0MND1_9ROSA</name>
<keyword evidence="16" id="KW-1185">Reference proteome</keyword>
<dbReference type="EC" id="2.3.2.27" evidence="3"/>
<keyword evidence="4" id="KW-0808">Transferase</keyword>
<dbReference type="PANTHER" id="PTHR47355">
    <property type="entry name" value="E3 UBIQUITIN-PROTEIN LIGASE SPL2"/>
    <property type="match status" value="1"/>
</dbReference>
<evidence type="ECO:0000256" key="4">
    <source>
        <dbReference type="ARBA" id="ARBA00022679"/>
    </source>
</evidence>
<dbReference type="EMBL" id="VOIH02000003">
    <property type="protein sequence ID" value="KAF3452033.1"/>
    <property type="molecule type" value="Genomic_DNA"/>
</dbReference>
<evidence type="ECO:0000256" key="11">
    <source>
        <dbReference type="ARBA" id="ARBA00023136"/>
    </source>
</evidence>
<evidence type="ECO:0000259" key="14">
    <source>
        <dbReference type="PROSITE" id="PS50089"/>
    </source>
</evidence>